<reference evidence="3" key="1">
    <citation type="journal article" date="2005" name="Nature">
        <title>The map-based sequence of the rice genome.</title>
        <authorList>
            <consortium name="International rice genome sequencing project (IRGSP)"/>
            <person name="Matsumoto T."/>
            <person name="Wu J."/>
            <person name="Kanamori H."/>
            <person name="Katayose Y."/>
            <person name="Fujisawa M."/>
            <person name="Namiki N."/>
            <person name="Mizuno H."/>
            <person name="Yamamoto K."/>
            <person name="Antonio B.A."/>
            <person name="Baba T."/>
            <person name="Sakata K."/>
            <person name="Nagamura Y."/>
            <person name="Aoki H."/>
            <person name="Arikawa K."/>
            <person name="Arita K."/>
            <person name="Bito T."/>
            <person name="Chiden Y."/>
            <person name="Fujitsuka N."/>
            <person name="Fukunaka R."/>
            <person name="Hamada M."/>
            <person name="Harada C."/>
            <person name="Hayashi A."/>
            <person name="Hijishita S."/>
            <person name="Honda M."/>
            <person name="Hosokawa S."/>
            <person name="Ichikawa Y."/>
            <person name="Idonuma A."/>
            <person name="Iijima M."/>
            <person name="Ikeda M."/>
            <person name="Ikeno M."/>
            <person name="Ito K."/>
            <person name="Ito S."/>
            <person name="Ito T."/>
            <person name="Ito Y."/>
            <person name="Ito Y."/>
            <person name="Iwabuchi A."/>
            <person name="Kamiya K."/>
            <person name="Karasawa W."/>
            <person name="Kurita K."/>
            <person name="Katagiri S."/>
            <person name="Kikuta A."/>
            <person name="Kobayashi H."/>
            <person name="Kobayashi N."/>
            <person name="Machita K."/>
            <person name="Maehara T."/>
            <person name="Masukawa M."/>
            <person name="Mizubayashi T."/>
            <person name="Mukai Y."/>
            <person name="Nagasaki H."/>
            <person name="Nagata Y."/>
            <person name="Naito S."/>
            <person name="Nakashima M."/>
            <person name="Nakama Y."/>
            <person name="Nakamichi Y."/>
            <person name="Nakamura M."/>
            <person name="Meguro A."/>
            <person name="Negishi M."/>
            <person name="Ohta I."/>
            <person name="Ohta T."/>
            <person name="Okamoto M."/>
            <person name="Ono N."/>
            <person name="Saji S."/>
            <person name="Sakaguchi M."/>
            <person name="Sakai K."/>
            <person name="Shibata M."/>
            <person name="Shimokawa T."/>
            <person name="Song J."/>
            <person name="Takazaki Y."/>
            <person name="Terasawa K."/>
            <person name="Tsugane M."/>
            <person name="Tsuji K."/>
            <person name="Ueda S."/>
            <person name="Waki K."/>
            <person name="Yamagata H."/>
            <person name="Yamamoto M."/>
            <person name="Yamamoto S."/>
            <person name="Yamane H."/>
            <person name="Yoshiki S."/>
            <person name="Yoshihara R."/>
            <person name="Yukawa K."/>
            <person name="Zhong H."/>
            <person name="Yano M."/>
            <person name="Yuan Q."/>
            <person name="Ouyang S."/>
            <person name="Liu J."/>
            <person name="Jones K.M."/>
            <person name="Gansberger K."/>
            <person name="Moffat K."/>
            <person name="Hill J."/>
            <person name="Bera J."/>
            <person name="Fadrosh D."/>
            <person name="Jin S."/>
            <person name="Johri S."/>
            <person name="Kim M."/>
            <person name="Overton L."/>
            <person name="Reardon M."/>
            <person name="Tsitrin T."/>
            <person name="Vuong H."/>
            <person name="Weaver B."/>
            <person name="Ciecko A."/>
            <person name="Tallon L."/>
            <person name="Jackson J."/>
            <person name="Pai G."/>
            <person name="Aken S.V."/>
            <person name="Utterback T."/>
            <person name="Reidmuller S."/>
            <person name="Feldblyum T."/>
            <person name="Hsiao J."/>
            <person name="Zismann V."/>
            <person name="Iobst S."/>
            <person name="de Vazeille A.R."/>
            <person name="Buell C.R."/>
            <person name="Ying K."/>
            <person name="Li Y."/>
            <person name="Lu T."/>
            <person name="Huang Y."/>
            <person name="Zhao Q."/>
            <person name="Feng Q."/>
            <person name="Zhang L."/>
            <person name="Zhu J."/>
            <person name="Weng Q."/>
            <person name="Mu J."/>
            <person name="Lu Y."/>
            <person name="Fan D."/>
            <person name="Liu Y."/>
            <person name="Guan J."/>
            <person name="Zhang Y."/>
            <person name="Yu S."/>
            <person name="Liu X."/>
            <person name="Zhang Y."/>
            <person name="Hong G."/>
            <person name="Han B."/>
            <person name="Choisne N."/>
            <person name="Demange N."/>
            <person name="Orjeda G."/>
            <person name="Samain S."/>
            <person name="Cattolico L."/>
            <person name="Pelletier E."/>
            <person name="Couloux A."/>
            <person name="Segurens B."/>
            <person name="Wincker P."/>
            <person name="D'Hont A."/>
            <person name="Scarpelli C."/>
            <person name="Weissenbach J."/>
            <person name="Salanoubat M."/>
            <person name="Quetier F."/>
            <person name="Yu Y."/>
            <person name="Kim H.R."/>
            <person name="Rambo T."/>
            <person name="Currie J."/>
            <person name="Collura K."/>
            <person name="Luo M."/>
            <person name="Yang T."/>
            <person name="Ammiraju J.S.S."/>
            <person name="Engler F."/>
            <person name="Soderlund C."/>
            <person name="Wing R.A."/>
            <person name="Palmer L.E."/>
            <person name="de la Bastide M."/>
            <person name="Spiegel L."/>
            <person name="Nascimento L."/>
            <person name="Zutavern T."/>
            <person name="O'Shaughnessy A."/>
            <person name="Dike S."/>
            <person name="Dedhia N."/>
            <person name="Preston R."/>
            <person name="Balija V."/>
            <person name="McCombie W.R."/>
            <person name="Chow T."/>
            <person name="Chen H."/>
            <person name="Chung M."/>
            <person name="Chen C."/>
            <person name="Shaw J."/>
            <person name="Wu H."/>
            <person name="Hsiao K."/>
            <person name="Chao Y."/>
            <person name="Chu M."/>
            <person name="Cheng C."/>
            <person name="Hour A."/>
            <person name="Lee P."/>
            <person name="Lin S."/>
            <person name="Lin Y."/>
            <person name="Liou J."/>
            <person name="Liu S."/>
            <person name="Hsing Y."/>
            <person name="Raghuvanshi S."/>
            <person name="Mohanty A."/>
            <person name="Bharti A.K."/>
            <person name="Gaur A."/>
            <person name="Gupta V."/>
            <person name="Kumar D."/>
            <person name="Ravi V."/>
            <person name="Vij S."/>
            <person name="Kapur A."/>
            <person name="Khurana P."/>
            <person name="Khurana P."/>
            <person name="Khurana J.P."/>
            <person name="Tyagi A.K."/>
            <person name="Gaikwad K."/>
            <person name="Singh A."/>
            <person name="Dalal V."/>
            <person name="Srivastava S."/>
            <person name="Dixit A."/>
            <person name="Pal A.K."/>
            <person name="Ghazi I.A."/>
            <person name="Yadav M."/>
            <person name="Pandit A."/>
            <person name="Bhargava A."/>
            <person name="Sureshbabu K."/>
            <person name="Batra K."/>
            <person name="Sharma T.R."/>
            <person name="Mohapatra T."/>
            <person name="Singh N.K."/>
            <person name="Messing J."/>
            <person name="Nelson A.B."/>
            <person name="Fuks G."/>
            <person name="Kavchok S."/>
            <person name="Keizer G."/>
            <person name="Linton E."/>
            <person name="Llaca V."/>
            <person name="Song R."/>
            <person name="Tanyolac B."/>
            <person name="Young S."/>
            <person name="Ho-Il K."/>
            <person name="Hahn J.H."/>
            <person name="Sangsakoo G."/>
            <person name="Vanavichit A."/>
            <person name="de Mattos Luiz.A.T."/>
            <person name="Zimmer P.D."/>
            <person name="Malone G."/>
            <person name="Dellagostin O."/>
            <person name="de Oliveira A.C."/>
            <person name="Bevan M."/>
            <person name="Bancroft I."/>
            <person name="Minx P."/>
            <person name="Cordum H."/>
            <person name="Wilson R."/>
            <person name="Cheng Z."/>
            <person name="Jin W."/>
            <person name="Jiang J."/>
            <person name="Leong S.A."/>
            <person name="Iwama H."/>
            <person name="Gojobori T."/>
            <person name="Itoh T."/>
            <person name="Niimura Y."/>
            <person name="Fujii Y."/>
            <person name="Habara T."/>
            <person name="Sakai H."/>
            <person name="Sato Y."/>
            <person name="Wilson G."/>
            <person name="Kumar K."/>
            <person name="McCouch S."/>
            <person name="Juretic N."/>
            <person name="Hoen D."/>
            <person name="Wright S."/>
            <person name="Bruskiewich R."/>
            <person name="Bureau T."/>
            <person name="Miyao A."/>
            <person name="Hirochika H."/>
            <person name="Nishikawa T."/>
            <person name="Kadowaki K."/>
            <person name="Sugiura M."/>
            <person name="Burr B."/>
            <person name="Sasaki T."/>
        </authorList>
    </citation>
    <scope>NUCLEOTIDE SEQUENCE [LARGE SCALE GENOMIC DNA]</scope>
    <source>
        <strain evidence="3">cv. Nipponbare</strain>
    </source>
</reference>
<proteinExistence type="predicted"/>
<evidence type="ECO:0000256" key="1">
    <source>
        <dbReference type="SAM" id="SignalP"/>
    </source>
</evidence>
<protein>
    <submittedName>
        <fullName evidence="2">Uncharacterized protein</fullName>
    </submittedName>
</protein>
<dbReference type="Proteomes" id="UP000000763">
    <property type="component" value="Chromosome 6"/>
</dbReference>
<accession>Q67X50</accession>
<evidence type="ECO:0000313" key="3">
    <source>
        <dbReference type="Proteomes" id="UP000000763"/>
    </source>
</evidence>
<dbReference type="AlphaFoldDB" id="Q67X50"/>
<organism evidence="2 3">
    <name type="scientific">Oryza sativa subsp. japonica</name>
    <name type="common">Rice</name>
    <dbReference type="NCBI Taxonomy" id="39947"/>
    <lineage>
        <taxon>Eukaryota</taxon>
        <taxon>Viridiplantae</taxon>
        <taxon>Streptophyta</taxon>
        <taxon>Embryophyta</taxon>
        <taxon>Tracheophyta</taxon>
        <taxon>Spermatophyta</taxon>
        <taxon>Magnoliopsida</taxon>
        <taxon>Liliopsida</taxon>
        <taxon>Poales</taxon>
        <taxon>Poaceae</taxon>
        <taxon>BOP clade</taxon>
        <taxon>Oryzoideae</taxon>
        <taxon>Oryzeae</taxon>
        <taxon>Oryzinae</taxon>
        <taxon>Oryza</taxon>
        <taxon>Oryza sativa</taxon>
    </lineage>
</organism>
<name>Q67X50_ORYSJ</name>
<dbReference type="EMBL" id="AP003509">
    <property type="protein sequence ID" value="BAD37269.1"/>
    <property type="molecule type" value="Genomic_DNA"/>
</dbReference>
<keyword evidence="1" id="KW-0732">Signal</keyword>
<reference evidence="3" key="2">
    <citation type="journal article" date="2008" name="Nucleic Acids Res.">
        <title>The rice annotation project database (RAP-DB): 2008 update.</title>
        <authorList>
            <consortium name="The rice annotation project (RAP)"/>
        </authorList>
    </citation>
    <scope>GENOME REANNOTATION</scope>
    <source>
        <strain evidence="3">cv. Nipponbare</strain>
    </source>
</reference>
<sequence length="130" mass="13694">MHMHAMVILGLLPTTCVIVLYAAGPHFCAGIELGSAKNPAMAPLPACLGGRDQDTKAVFYQAAPFGTQGVAMDRAANLRVDELFNVAEAKGRWMASFLAPAVVAGELQEVPPKLPPIDSVVFDPLSPPIL</sequence>
<feature type="signal peptide" evidence="1">
    <location>
        <begin position="1"/>
        <end position="30"/>
    </location>
</feature>
<feature type="chain" id="PRO_5004269596" evidence="1">
    <location>
        <begin position="31"/>
        <end position="130"/>
    </location>
</feature>
<gene>
    <name evidence="2" type="primary">P0525F01.20</name>
</gene>
<evidence type="ECO:0000313" key="2">
    <source>
        <dbReference type="EMBL" id="BAD37269.1"/>
    </source>
</evidence>